<reference evidence="1 2" key="1">
    <citation type="submission" date="2015-01" db="EMBL/GenBank/DDBJ databases">
        <title>Evolution of Trichinella species and genotypes.</title>
        <authorList>
            <person name="Korhonen P.K."/>
            <person name="Edoardo P."/>
            <person name="Giuseppe L.R."/>
            <person name="Gasser R.B."/>
        </authorList>
    </citation>
    <scope>NUCLEOTIDE SEQUENCE [LARGE SCALE GENOMIC DNA]</scope>
    <source>
        <strain evidence="1">ISS417</strain>
    </source>
</reference>
<evidence type="ECO:0000313" key="1">
    <source>
        <dbReference type="EMBL" id="KRX41337.1"/>
    </source>
</evidence>
<name>A0A0V0TQK7_9BILA</name>
<comment type="caution">
    <text evidence="1">The sequence shown here is derived from an EMBL/GenBank/DDBJ whole genome shotgun (WGS) entry which is preliminary data.</text>
</comment>
<accession>A0A0V0TQK7</accession>
<gene>
    <name evidence="1" type="ORF">T05_5380</name>
</gene>
<protein>
    <submittedName>
        <fullName evidence="1">Uncharacterized protein</fullName>
    </submittedName>
</protein>
<organism evidence="1 2">
    <name type="scientific">Trichinella murrelli</name>
    <dbReference type="NCBI Taxonomy" id="144512"/>
    <lineage>
        <taxon>Eukaryota</taxon>
        <taxon>Metazoa</taxon>
        <taxon>Ecdysozoa</taxon>
        <taxon>Nematoda</taxon>
        <taxon>Enoplea</taxon>
        <taxon>Dorylaimia</taxon>
        <taxon>Trichinellida</taxon>
        <taxon>Trichinellidae</taxon>
        <taxon>Trichinella</taxon>
    </lineage>
</organism>
<keyword evidence="2" id="KW-1185">Reference proteome</keyword>
<evidence type="ECO:0000313" key="2">
    <source>
        <dbReference type="Proteomes" id="UP000055048"/>
    </source>
</evidence>
<proteinExistence type="predicted"/>
<dbReference type="Proteomes" id="UP000055048">
    <property type="component" value="Unassembled WGS sequence"/>
</dbReference>
<dbReference type="EMBL" id="JYDJ01000174">
    <property type="protein sequence ID" value="KRX41337.1"/>
    <property type="molecule type" value="Genomic_DNA"/>
</dbReference>
<dbReference type="AlphaFoldDB" id="A0A0V0TQK7"/>
<sequence>MQQHATSELWRFREFLISLILTFVIEKIPFSRCYSVAKCENCNHLYSAKIVTNVKIKTDMKVLHVVVIDASIAVGRGAVQSSSSSSVSSSLASSF</sequence>